<dbReference type="SUPFAM" id="SSF52540">
    <property type="entry name" value="P-loop containing nucleoside triphosphate hydrolases"/>
    <property type="match status" value="2"/>
</dbReference>
<feature type="domain" description="TrwC relaxase" evidence="2">
    <location>
        <begin position="10"/>
        <end position="294"/>
    </location>
</feature>
<reference evidence="3" key="1">
    <citation type="journal article" date="2004" name="Nature">
        <title>Community structure and metabolism through reconstruction of microbial genomes from the environment.</title>
        <authorList>
            <person name="Tyson G.W."/>
            <person name="Chapman J."/>
            <person name="Hugenholtz P."/>
            <person name="Allen E.E."/>
            <person name="Ram R.J."/>
            <person name="Richardson P.M."/>
            <person name="Solovyev V.V."/>
            <person name="Rubin E.M."/>
            <person name="Rokhsar D.S."/>
            <person name="Banfield J.F."/>
        </authorList>
    </citation>
    <scope>NUCLEOTIDE SEQUENCE [LARGE SCALE GENOMIC DNA]</scope>
</reference>
<accession>B6AKU5</accession>
<dbReference type="SUPFAM" id="SSF55464">
    <property type="entry name" value="Origin of replication-binding domain, RBD-like"/>
    <property type="match status" value="1"/>
</dbReference>
<feature type="region of interest" description="Disordered" evidence="1">
    <location>
        <begin position="1064"/>
        <end position="1128"/>
    </location>
</feature>
<dbReference type="AlphaFoldDB" id="B6AKU5"/>
<proteinExistence type="predicted"/>
<sequence length="1128" mass="127285">MALGKNISPGQGKTYYRKDDYYLEREGGEDHKLEWGGKLASEMGLSGKVDAEDWKNALNGHFPDGTRIKGGSFKDPDTGELLKRAGTDFVIESPKTVSMLYAATDNQDLKDWIVKTQAEVEKLSFDYLESQIGARRGKDGKTWETTGQALYGHVRHFTNREGECFIHAHGVFLNVTRNSDGKYQAMTNDRMMQYQRLVKEMGDAHWARRLSEKGIGIGKGKYGEVQIADFSREQIEFSSSRGRNIEKYIREKWGVGREEATQAMKDEAWERTRKAKKVHELDGLETRWKEEGKEAGIDGVVRKIEQSFEKGIGQKYLSPSSRLEIAREALKFAIEHHTERESAVKGGELIRTALRDGRGKITMEDMKKAVEEAKAEGSLIRQADALAGSKQNLVTSREALEREKRILKFEKAGRGAIDPVMNIFQAEATLRAIQEREGLTLNAEQKAAAMMILTTGNRYVGINGYAGTGKTTMLKPAIESLQNGAAFSALKNAGYEVIGLGPQHSAVHALRDAGIIESRTLQSWLADRQAGKALTEKTVVVIDEAGLTNAKDLESAMKRIEKAGARAVLVGDIKQYESVAAGPAFAMLQKAGMETVYVTEMQRQRNAPENVREAARLSIESPEKALEKLSIREIRNPQERFKALSEEYLKSLDKKETLVLTGTHEARKAVNENIREALNLKGKGEEFSRFEAGDFTEARKKRIDSYEVGQDVRFGKDYRSMGVQAGEVGKVADVDREKGTVLLEMEDGRSVVLTPRELSGKGHEIGQLETVELTKGDRIRITGNELKQEGITNGMRGEVIESKHDTLLVRLDNGKEFDLKPGSRPVEIDHGYAQTGHSAQGLGAETVILDLPSDSRTLNERSFYTNLTRTKGEVVAFTDDQERLSGAVTRKNDKTMALDVEKQSREKTRQREQSSGLEKENIVAGYEKEREERKERTGREAIPESRDVAEKDQILAENEQKEALTSKEWLQKTKSGMDTTHEGPVPDHSRIRDAETPNGKEKTMERTGEKEFEYLTRQERERFERWEVGQKLRFPQENRDLGMKAGEVVQVEEMDRKTGIITLRKENGEEAKLVPEHTKREMERQKSMEERSPERKTMEQGKEERKEERKEVPRIERQRDRGRDGMGY</sequence>
<evidence type="ECO:0000259" key="2">
    <source>
        <dbReference type="Pfam" id="PF08751"/>
    </source>
</evidence>
<organism evidence="3">
    <name type="scientific">Leptospirillum sp. Group II '5-way CG'</name>
    <dbReference type="NCBI Taxonomy" id="419541"/>
    <lineage>
        <taxon>Bacteria</taxon>
        <taxon>Pseudomonadati</taxon>
        <taxon>Nitrospirota</taxon>
        <taxon>Nitrospiria</taxon>
        <taxon>Nitrospirales</taxon>
        <taxon>Nitrospiraceae</taxon>
        <taxon>Leptospirillum</taxon>
    </lineage>
</organism>
<name>B6AKU5_9BACT</name>
<dbReference type="Pfam" id="PF13604">
    <property type="entry name" value="AAA_30"/>
    <property type="match status" value="1"/>
</dbReference>
<dbReference type="Pfam" id="PF08751">
    <property type="entry name" value="TrwC"/>
    <property type="match status" value="1"/>
</dbReference>
<evidence type="ECO:0000256" key="1">
    <source>
        <dbReference type="SAM" id="MobiDB-lite"/>
    </source>
</evidence>
<feature type="region of interest" description="Disordered" evidence="1">
    <location>
        <begin position="975"/>
        <end position="1013"/>
    </location>
</feature>
<gene>
    <name evidence="3" type="ORF">CGL2_11364061</name>
</gene>
<dbReference type="CDD" id="cd17933">
    <property type="entry name" value="DEXSc_RecD-like"/>
    <property type="match status" value="1"/>
</dbReference>
<dbReference type="Gene3D" id="2.30.30.940">
    <property type="match status" value="1"/>
</dbReference>
<feature type="region of interest" description="Disordered" evidence="1">
    <location>
        <begin position="892"/>
        <end position="953"/>
    </location>
</feature>
<protein>
    <submittedName>
        <fullName evidence="3">Probable TrwC protein</fullName>
    </submittedName>
</protein>
<reference evidence="3" key="2">
    <citation type="journal article" date="2008" name="PLoS Biol.">
        <title>Population genomic analysis of strain variation in Leptospirillum group II bacteria involved in acid mine drainage formation.</title>
        <authorList>
            <person name="Simmons S.L."/>
            <person name="Dibartolo G."/>
            <person name="Denef V.J."/>
            <person name="Goltsman D.S."/>
            <person name="Thelen M.P."/>
            <person name="Banfield J.F."/>
        </authorList>
    </citation>
    <scope>NUCLEOTIDE SEQUENCE [LARGE SCALE GENOMIC DNA]</scope>
</reference>
<dbReference type="InterPro" id="IPR014862">
    <property type="entry name" value="TrwC"/>
</dbReference>
<feature type="compositionally biased region" description="Basic and acidic residues" evidence="1">
    <location>
        <begin position="979"/>
        <end position="1013"/>
    </location>
</feature>
<dbReference type="InterPro" id="IPR027417">
    <property type="entry name" value="P-loop_NTPase"/>
</dbReference>
<dbReference type="EMBL" id="DS995259">
    <property type="protein sequence ID" value="EDZ40199.1"/>
    <property type="molecule type" value="Genomic_DNA"/>
</dbReference>
<dbReference type="CDD" id="cd18809">
    <property type="entry name" value="SF1_C_RecD"/>
    <property type="match status" value="1"/>
</dbReference>
<dbReference type="Gene3D" id="3.40.50.300">
    <property type="entry name" value="P-loop containing nucleotide triphosphate hydrolases"/>
    <property type="match status" value="2"/>
</dbReference>
<evidence type="ECO:0000313" key="3">
    <source>
        <dbReference type="EMBL" id="EDZ40199.1"/>
    </source>
</evidence>
<dbReference type="NCBIfam" id="NF041492">
    <property type="entry name" value="MobF"/>
    <property type="match status" value="1"/>
</dbReference>